<feature type="domain" description="Peptidase M14" evidence="15">
    <location>
        <begin position="900"/>
        <end position="1023"/>
    </location>
</feature>
<evidence type="ECO:0000256" key="8">
    <source>
        <dbReference type="ARBA" id="ARBA00022833"/>
    </source>
</evidence>
<feature type="signal peptide" evidence="13">
    <location>
        <begin position="1"/>
        <end position="21"/>
    </location>
</feature>
<keyword evidence="10" id="KW-1015">Disulfide bond</keyword>
<accession>A0ABM3LFH1</accession>
<keyword evidence="16" id="KW-1185">Reference proteome</keyword>
<evidence type="ECO:0000256" key="4">
    <source>
        <dbReference type="ARBA" id="ARBA00022670"/>
    </source>
</evidence>
<dbReference type="Gene3D" id="3.30.70.340">
    <property type="entry name" value="Metallocarboxypeptidase-like"/>
    <property type="match status" value="1"/>
</dbReference>
<dbReference type="SMART" id="SM00631">
    <property type="entry name" value="Zn_pept"/>
    <property type="match status" value="1"/>
</dbReference>
<dbReference type="SUPFAM" id="SSF53187">
    <property type="entry name" value="Zn-dependent exopeptidases"/>
    <property type="match status" value="2"/>
</dbReference>
<dbReference type="PROSITE" id="PS00132">
    <property type="entry name" value="CARBOXYPEPT_ZN_1"/>
    <property type="match status" value="1"/>
</dbReference>
<dbReference type="Proteomes" id="UP001652582">
    <property type="component" value="Chromosome 5"/>
</dbReference>
<evidence type="ECO:0000256" key="11">
    <source>
        <dbReference type="PROSITE-ProRule" id="PRU01379"/>
    </source>
</evidence>
<sequence length="1028" mass="116265">MARRLALLLLLCAAAVPRPHSRPTRTDTSDSDSSDPFALWDYESDENTPQPRPVKPNAKVLLRSKVPKSNVTKKTTKSDDKVIKTTINIESHTNIYVTKLPPLMETFAGSFTRVPQGMYVNGNEQAWVNVGSQVSRISTKKPAKPRPSTTRRPPTSLRPRTTTRRQRATTTRRSTTRAVRTTPKQANKQTTKVPKKKVTCSQNKPGWISNFFQDNKIKKSAKKQERTGIFSRLYNWLVGSKNSWFGNGWFDEEREQVTTKTTTPIPVATADDNWFPAFLDTEDVDDINTTSETIKKSAKKSIKKNYKGYQLVRAYPDVQWKVRSLLDLREEAEGSGLMWWTAPSLNSSTDLLVPPDLLVDVKDHLKSYRIDFDVVIWDLQKAIAYENPKLSKKQRIELEHMHGHPLTWRRYHRYADILRYLEYLQLSYADIVELVPLGRTSEGLPLVAVKVSIPSNETQSRSSISQGQKKKWKLRSHLKPAVWLEGGAHAQEWITPAVATWILHYLVEGDKGLGADREVLREADFYIMPVLNPDGYEHSHTHDRLWRKTRSRSPDHSDDYYVGWFPWNWGRTECVGVDTDRNWDYHWGEKDSSSDPCADNYAGPHPFSEPETRAVSEFLAEHRGEIKVYVSMHAYSQAWLLPSSHSHASFADDGVLMEMGKLATAALADMYGTKYQVGTAAEIRQPATGMSHDWAKARAGIKFSYHVDLRDSFGPYGFLLPGSQIVSTARETWQAVRAIVDNLSPGFKSRNLIDPNAFDVSMSAVLIGLGAEKYIDIFREHNIGQCTLIELTDEDLEKLGVTDPEIRKKLIEEVKNIPIYEDTAANQTTVSPNLSVIDIIDVLEESSQHMYRIYLSMMTNTLVLKKQKTPDCLIYKDKYASHIAVTTLSHMTNVLNSMEIALHTQMKVYVSMHAYSQAWLLPSSHSHASFADDGVLMEMGKLATAALADMYGTKYQVGTAAEIRQPATGMSHDWAKARAGIKFSYHVDLRDSFGPYGFLLPGSQIVSTARETWQAVRAIVDNLSPGFK</sequence>
<dbReference type="PRINTS" id="PR00765">
    <property type="entry name" value="CRBOXYPTASEA"/>
</dbReference>
<keyword evidence="9" id="KW-0482">Metalloprotease</keyword>
<feature type="compositionally biased region" description="Low complexity" evidence="12">
    <location>
        <begin position="146"/>
        <end position="160"/>
    </location>
</feature>
<comment type="cofactor">
    <cofactor evidence="1">
        <name>Zn(2+)</name>
        <dbReference type="ChEBI" id="CHEBI:29105"/>
    </cofactor>
</comment>
<dbReference type="GeneID" id="112056941"/>
<evidence type="ECO:0000256" key="6">
    <source>
        <dbReference type="ARBA" id="ARBA00022729"/>
    </source>
</evidence>
<keyword evidence="7" id="KW-0378">Hydrolase</keyword>
<evidence type="ECO:0000256" key="5">
    <source>
        <dbReference type="ARBA" id="ARBA00022723"/>
    </source>
</evidence>
<dbReference type="SMART" id="SM00454">
    <property type="entry name" value="SAM"/>
    <property type="match status" value="1"/>
</dbReference>
<evidence type="ECO:0000256" key="3">
    <source>
        <dbReference type="ARBA" id="ARBA00022645"/>
    </source>
</evidence>
<evidence type="ECO:0000256" key="2">
    <source>
        <dbReference type="ARBA" id="ARBA00005988"/>
    </source>
</evidence>
<dbReference type="CDD" id="cd09487">
    <property type="entry name" value="SAM_superfamily"/>
    <property type="match status" value="1"/>
</dbReference>
<evidence type="ECO:0000256" key="1">
    <source>
        <dbReference type="ARBA" id="ARBA00001947"/>
    </source>
</evidence>
<protein>
    <submittedName>
        <fullName evidence="17">Uncharacterized protein LOC112056941</fullName>
    </submittedName>
</protein>
<dbReference type="Gene3D" id="1.10.150.50">
    <property type="entry name" value="Transcription Factor, Ets-1"/>
    <property type="match status" value="1"/>
</dbReference>
<dbReference type="InterPro" id="IPR013761">
    <property type="entry name" value="SAM/pointed_sf"/>
</dbReference>
<dbReference type="Pfam" id="PF00246">
    <property type="entry name" value="Peptidase_M14"/>
    <property type="match status" value="2"/>
</dbReference>
<dbReference type="InterPro" id="IPR000834">
    <property type="entry name" value="Peptidase_M14"/>
</dbReference>
<evidence type="ECO:0000256" key="12">
    <source>
        <dbReference type="SAM" id="MobiDB-lite"/>
    </source>
</evidence>
<feature type="domain" description="Peptidase M14" evidence="15">
    <location>
        <begin position="410"/>
        <end position="743"/>
    </location>
</feature>
<dbReference type="SUPFAM" id="SSF47769">
    <property type="entry name" value="SAM/Pointed domain"/>
    <property type="match status" value="1"/>
</dbReference>
<evidence type="ECO:0000256" key="9">
    <source>
        <dbReference type="ARBA" id="ARBA00023049"/>
    </source>
</evidence>
<organism evidence="16 17">
    <name type="scientific">Bicyclus anynana</name>
    <name type="common">Squinting bush brown butterfly</name>
    <dbReference type="NCBI Taxonomy" id="110368"/>
    <lineage>
        <taxon>Eukaryota</taxon>
        <taxon>Metazoa</taxon>
        <taxon>Ecdysozoa</taxon>
        <taxon>Arthropoda</taxon>
        <taxon>Hexapoda</taxon>
        <taxon>Insecta</taxon>
        <taxon>Pterygota</taxon>
        <taxon>Neoptera</taxon>
        <taxon>Endopterygota</taxon>
        <taxon>Lepidoptera</taxon>
        <taxon>Glossata</taxon>
        <taxon>Ditrysia</taxon>
        <taxon>Papilionoidea</taxon>
        <taxon>Nymphalidae</taxon>
        <taxon>Satyrinae</taxon>
        <taxon>Satyrini</taxon>
        <taxon>Mycalesina</taxon>
        <taxon>Bicyclus</taxon>
    </lineage>
</organism>
<dbReference type="InterPro" id="IPR057246">
    <property type="entry name" value="CARBOXYPEPT_ZN_1"/>
</dbReference>
<dbReference type="InterPro" id="IPR003146">
    <property type="entry name" value="M14A_act_pep"/>
</dbReference>
<dbReference type="CDD" id="cd03860">
    <property type="entry name" value="M14_CP_A-B_like"/>
    <property type="match status" value="1"/>
</dbReference>
<evidence type="ECO:0000313" key="17">
    <source>
        <dbReference type="RefSeq" id="XP_052737820.1"/>
    </source>
</evidence>
<dbReference type="Pfam" id="PF07647">
    <property type="entry name" value="SAM_2"/>
    <property type="match status" value="1"/>
</dbReference>
<reference evidence="17" key="1">
    <citation type="submission" date="2025-08" db="UniProtKB">
        <authorList>
            <consortium name="RefSeq"/>
        </authorList>
    </citation>
    <scope>IDENTIFICATION</scope>
</reference>
<name>A0ABM3LFH1_BICAN</name>
<dbReference type="RefSeq" id="XP_052737820.1">
    <property type="nucleotide sequence ID" value="XM_052881860.1"/>
</dbReference>
<keyword evidence="6 13" id="KW-0732">Signal</keyword>
<dbReference type="Gene3D" id="3.40.630.10">
    <property type="entry name" value="Zn peptidases"/>
    <property type="match status" value="2"/>
</dbReference>
<feature type="domain" description="SAM" evidence="14">
    <location>
        <begin position="766"/>
        <end position="820"/>
    </location>
</feature>
<keyword evidence="8" id="KW-0862">Zinc</keyword>
<evidence type="ECO:0000256" key="10">
    <source>
        <dbReference type="ARBA" id="ARBA00023157"/>
    </source>
</evidence>
<evidence type="ECO:0000256" key="7">
    <source>
        <dbReference type="ARBA" id="ARBA00022801"/>
    </source>
</evidence>
<evidence type="ECO:0000259" key="15">
    <source>
        <dbReference type="PROSITE" id="PS52035"/>
    </source>
</evidence>
<feature type="compositionally biased region" description="Low complexity" evidence="12">
    <location>
        <begin position="168"/>
        <end position="192"/>
    </location>
</feature>
<feature type="region of interest" description="Disordered" evidence="12">
    <location>
        <begin position="19"/>
        <end position="55"/>
    </location>
</feature>
<gene>
    <name evidence="17" type="primary">LOC112056941</name>
</gene>
<dbReference type="InterPro" id="IPR036990">
    <property type="entry name" value="M14A-like_propep"/>
</dbReference>
<dbReference type="PROSITE" id="PS50105">
    <property type="entry name" value="SAM_DOMAIN"/>
    <property type="match status" value="1"/>
</dbReference>
<feature type="chain" id="PRO_5047393758" evidence="13">
    <location>
        <begin position="22"/>
        <end position="1028"/>
    </location>
</feature>
<dbReference type="PANTHER" id="PTHR11705:SF89">
    <property type="entry name" value="PEPTIDASE M14 CARBOXYPEPTIDASE A DOMAIN-CONTAINING PROTEIN"/>
    <property type="match status" value="1"/>
</dbReference>
<comment type="caution">
    <text evidence="11">Lacks conserved residue(s) required for the propagation of feature annotation.</text>
</comment>
<keyword evidence="3" id="KW-0121">Carboxypeptidase</keyword>
<keyword evidence="4" id="KW-0645">Protease</keyword>
<proteinExistence type="inferred from homology"/>
<dbReference type="PANTHER" id="PTHR11705">
    <property type="entry name" value="PROTEASE FAMILY M14 CARBOXYPEPTIDASE A,B"/>
    <property type="match status" value="1"/>
</dbReference>
<evidence type="ECO:0000256" key="13">
    <source>
        <dbReference type="SAM" id="SignalP"/>
    </source>
</evidence>
<evidence type="ECO:0000259" key="14">
    <source>
        <dbReference type="PROSITE" id="PS50105"/>
    </source>
</evidence>
<dbReference type="PROSITE" id="PS52035">
    <property type="entry name" value="PEPTIDASE_M14"/>
    <property type="match status" value="2"/>
</dbReference>
<dbReference type="Pfam" id="PF02244">
    <property type="entry name" value="Propep_M14"/>
    <property type="match status" value="1"/>
</dbReference>
<feature type="region of interest" description="Disordered" evidence="12">
    <location>
        <begin position="134"/>
        <end position="200"/>
    </location>
</feature>
<evidence type="ECO:0000313" key="16">
    <source>
        <dbReference type="Proteomes" id="UP001652582"/>
    </source>
</evidence>
<comment type="similarity">
    <text evidence="2 11">Belongs to the peptidase M14 family.</text>
</comment>
<dbReference type="InterPro" id="IPR001660">
    <property type="entry name" value="SAM"/>
</dbReference>
<dbReference type="SUPFAM" id="SSF54897">
    <property type="entry name" value="Protease propeptides/inhibitors"/>
    <property type="match status" value="1"/>
</dbReference>
<keyword evidence="5" id="KW-0479">Metal-binding</keyword>